<dbReference type="HAMAP" id="MF_00362">
    <property type="entry name" value="Ribosomal_uL10"/>
    <property type="match status" value="1"/>
</dbReference>
<gene>
    <name evidence="5" type="primary">rplJ</name>
    <name evidence="6" type="ORF">IAB94_00780</name>
</gene>
<protein>
    <recommendedName>
        <fullName evidence="4 5">Large ribosomal subunit protein uL10</fullName>
    </recommendedName>
</protein>
<evidence type="ECO:0000256" key="1">
    <source>
        <dbReference type="ARBA" id="ARBA00008889"/>
    </source>
</evidence>
<dbReference type="SUPFAM" id="SSF160369">
    <property type="entry name" value="Ribosomal protein L10-like"/>
    <property type="match status" value="1"/>
</dbReference>
<dbReference type="GO" id="GO:0006412">
    <property type="term" value="P:translation"/>
    <property type="evidence" value="ECO:0007669"/>
    <property type="project" value="UniProtKB-UniRule"/>
</dbReference>
<reference evidence="6" key="2">
    <citation type="journal article" date="2021" name="PeerJ">
        <title>Extensive microbial diversity within the chicken gut microbiome revealed by metagenomics and culture.</title>
        <authorList>
            <person name="Gilroy R."/>
            <person name="Ravi A."/>
            <person name="Getino M."/>
            <person name="Pursley I."/>
            <person name="Horton D.L."/>
            <person name="Alikhan N.F."/>
            <person name="Baker D."/>
            <person name="Gharbi K."/>
            <person name="Hall N."/>
            <person name="Watson M."/>
            <person name="Adriaenssens E.M."/>
            <person name="Foster-Nyarko E."/>
            <person name="Jarju S."/>
            <person name="Secka A."/>
            <person name="Antonio M."/>
            <person name="Oren A."/>
            <person name="Chaudhuri R.R."/>
            <person name="La Ragione R."/>
            <person name="Hildebrand F."/>
            <person name="Pallen M.J."/>
        </authorList>
    </citation>
    <scope>NUCLEOTIDE SEQUENCE</scope>
    <source>
        <strain evidence="6">ChiW16-3235</strain>
    </source>
</reference>
<dbReference type="Proteomes" id="UP000823913">
    <property type="component" value="Unassembled WGS sequence"/>
</dbReference>
<dbReference type="PANTHER" id="PTHR11560">
    <property type="entry name" value="39S RIBOSOMAL PROTEIN L10, MITOCHONDRIAL"/>
    <property type="match status" value="1"/>
</dbReference>
<accession>A0A9D1J8L0</accession>
<dbReference type="GO" id="GO:0015934">
    <property type="term" value="C:large ribosomal subunit"/>
    <property type="evidence" value="ECO:0007669"/>
    <property type="project" value="InterPro"/>
</dbReference>
<keyword evidence="5" id="KW-0699">rRNA-binding</keyword>
<evidence type="ECO:0000256" key="3">
    <source>
        <dbReference type="ARBA" id="ARBA00023274"/>
    </source>
</evidence>
<dbReference type="NCBIfam" id="NF000955">
    <property type="entry name" value="PRK00099.1-1"/>
    <property type="match status" value="1"/>
</dbReference>
<evidence type="ECO:0000256" key="4">
    <source>
        <dbReference type="ARBA" id="ARBA00035202"/>
    </source>
</evidence>
<dbReference type="Gene3D" id="3.30.70.1730">
    <property type="match status" value="1"/>
</dbReference>
<sequence>MSANFEAKKVVVQEIIDKIKASKSVVFVDYKGLTVAEVSELRNKCKKANCEYKVYKNTLVRKAFNELGYDMFDADLNGPTAIAFGADETSAAKAMVAAAKDYDSKVILKSAFVDNAYVDKAGVKALASMPSREELVAKMLGSMQAPLANFAGVLSNLMGGIVRVLNGIAQSKEA</sequence>
<dbReference type="GO" id="GO:0070180">
    <property type="term" value="F:large ribosomal subunit rRNA binding"/>
    <property type="evidence" value="ECO:0007669"/>
    <property type="project" value="UniProtKB-UniRule"/>
</dbReference>
<reference evidence="6" key="1">
    <citation type="submission" date="2020-10" db="EMBL/GenBank/DDBJ databases">
        <authorList>
            <person name="Gilroy R."/>
        </authorList>
    </citation>
    <scope>NUCLEOTIDE SEQUENCE</scope>
    <source>
        <strain evidence="6">ChiW16-3235</strain>
    </source>
</reference>
<dbReference type="CDD" id="cd05797">
    <property type="entry name" value="Ribosomal_L10"/>
    <property type="match status" value="1"/>
</dbReference>
<dbReference type="InterPro" id="IPR001790">
    <property type="entry name" value="Ribosomal_uL10"/>
</dbReference>
<dbReference type="InterPro" id="IPR047865">
    <property type="entry name" value="Ribosomal_uL10_bac_type"/>
</dbReference>
<evidence type="ECO:0000313" key="6">
    <source>
        <dbReference type="EMBL" id="HIR66563.1"/>
    </source>
</evidence>
<name>A0A9D1J8L0_9FIRM</name>
<keyword evidence="5" id="KW-0694">RNA-binding</keyword>
<comment type="function">
    <text evidence="5">Forms part of the ribosomal stalk, playing a central role in the interaction of the ribosome with GTP-bound translation factors.</text>
</comment>
<comment type="caution">
    <text evidence="6">The sequence shown here is derived from an EMBL/GenBank/DDBJ whole genome shotgun (WGS) entry which is preliminary data.</text>
</comment>
<dbReference type="PROSITE" id="PS01109">
    <property type="entry name" value="RIBOSOMAL_L10"/>
    <property type="match status" value="1"/>
</dbReference>
<evidence type="ECO:0000313" key="7">
    <source>
        <dbReference type="Proteomes" id="UP000823913"/>
    </source>
</evidence>
<dbReference type="AlphaFoldDB" id="A0A9D1J8L0"/>
<evidence type="ECO:0000256" key="5">
    <source>
        <dbReference type="HAMAP-Rule" id="MF_00362"/>
    </source>
</evidence>
<comment type="subunit">
    <text evidence="5">Part of the ribosomal stalk of the 50S ribosomal subunit. The N-terminus interacts with L11 and the large rRNA to form the base of the stalk. The C-terminus forms an elongated spine to which L12 dimers bind in a sequential fashion forming a multimeric L10(L12)X complex.</text>
</comment>
<dbReference type="Gene3D" id="6.10.250.290">
    <property type="match status" value="1"/>
</dbReference>
<dbReference type="InterPro" id="IPR022973">
    <property type="entry name" value="Ribosomal_uL10_bac"/>
</dbReference>
<dbReference type="InterPro" id="IPR043141">
    <property type="entry name" value="Ribosomal_uL10-like_sf"/>
</dbReference>
<organism evidence="6 7">
    <name type="scientific">Candidatus Coproplasma avicola</name>
    <dbReference type="NCBI Taxonomy" id="2840744"/>
    <lineage>
        <taxon>Bacteria</taxon>
        <taxon>Bacillati</taxon>
        <taxon>Bacillota</taxon>
        <taxon>Clostridia</taxon>
        <taxon>Eubacteriales</taxon>
        <taxon>Candidatus Coproplasma</taxon>
    </lineage>
</organism>
<dbReference type="Pfam" id="PF00466">
    <property type="entry name" value="Ribosomal_L10"/>
    <property type="match status" value="1"/>
</dbReference>
<comment type="similarity">
    <text evidence="1 5">Belongs to the universal ribosomal protein uL10 family.</text>
</comment>
<keyword evidence="2 5" id="KW-0689">Ribosomal protein</keyword>
<dbReference type="EMBL" id="DVHK01000017">
    <property type="protein sequence ID" value="HIR66563.1"/>
    <property type="molecule type" value="Genomic_DNA"/>
</dbReference>
<dbReference type="GO" id="GO:0003735">
    <property type="term" value="F:structural constituent of ribosome"/>
    <property type="evidence" value="ECO:0007669"/>
    <property type="project" value="InterPro"/>
</dbReference>
<dbReference type="InterPro" id="IPR002363">
    <property type="entry name" value="Ribosomal_uL10_CS_bac"/>
</dbReference>
<proteinExistence type="inferred from homology"/>
<evidence type="ECO:0000256" key="2">
    <source>
        <dbReference type="ARBA" id="ARBA00022980"/>
    </source>
</evidence>
<keyword evidence="3 5" id="KW-0687">Ribonucleoprotein</keyword>